<dbReference type="InterPro" id="IPR027922">
    <property type="entry name" value="PRAP"/>
</dbReference>
<dbReference type="RefSeq" id="XP_008589533.1">
    <property type="nucleotide sequence ID" value="XM_008591311.1"/>
</dbReference>
<reference evidence="3" key="1">
    <citation type="submission" date="2025-08" db="UniProtKB">
        <authorList>
            <consortium name="RefSeq"/>
        </authorList>
    </citation>
    <scope>IDENTIFICATION</scope>
</reference>
<organism evidence="2 3">
    <name type="scientific">Galeopterus variegatus</name>
    <name type="common">Malayan flying lemur</name>
    <name type="synonym">Cynocephalus variegatus</name>
    <dbReference type="NCBI Taxonomy" id="482537"/>
    <lineage>
        <taxon>Eukaryota</taxon>
        <taxon>Metazoa</taxon>
        <taxon>Chordata</taxon>
        <taxon>Craniata</taxon>
        <taxon>Vertebrata</taxon>
        <taxon>Euteleostomi</taxon>
        <taxon>Mammalia</taxon>
        <taxon>Eutheria</taxon>
        <taxon>Euarchontoglires</taxon>
        <taxon>Dermoptera</taxon>
        <taxon>Cynocephalidae</taxon>
        <taxon>Galeopterus</taxon>
    </lineage>
</organism>
<gene>
    <name evidence="3" type="primary">PRAP1</name>
</gene>
<name>A0ABM0S9J2_GALVR</name>
<dbReference type="Pfam" id="PF15314">
    <property type="entry name" value="PRAP"/>
    <property type="match status" value="1"/>
</dbReference>
<proteinExistence type="predicted"/>
<dbReference type="PANTHER" id="PTHR37861">
    <property type="entry name" value="PROLINE-RICH ACIDIC PROTEIN 1"/>
    <property type="match status" value="1"/>
</dbReference>
<dbReference type="PANTHER" id="PTHR37861:SF1">
    <property type="entry name" value="PROLINE-RICH ACIDIC PROTEIN 1"/>
    <property type="match status" value="1"/>
</dbReference>
<feature type="region of interest" description="Disordered" evidence="1">
    <location>
        <begin position="215"/>
        <end position="274"/>
    </location>
</feature>
<evidence type="ECO:0000256" key="1">
    <source>
        <dbReference type="SAM" id="MobiDB-lite"/>
    </source>
</evidence>
<dbReference type="GeneID" id="103606763"/>
<protein>
    <submittedName>
        <fullName evidence="3">Proline-rich acidic protein 1</fullName>
    </submittedName>
</protein>
<keyword evidence="2" id="KW-1185">Reference proteome</keyword>
<dbReference type="Proteomes" id="UP000694923">
    <property type="component" value="Unplaced"/>
</dbReference>
<evidence type="ECO:0000313" key="3">
    <source>
        <dbReference type="RefSeq" id="XP_008589533.1"/>
    </source>
</evidence>
<accession>A0ABM0S9J2</accession>
<sequence length="274" mass="28681">MFSSVGPRAVFLGGALQGQPGRGRPRGSYCPDARCPPPLSPTLPVFSSVGPRAVFLGGALQGQPGQCSCSGCGQGVGLGLSPLCVLACEVGTLVKPPVHAQTPAQASLASSTSSFLLLPILGPAWGQGMQLLLVTSLAALLLPEASAASAHEVFFKIKVEHGTPEQDTEKARGIRLVEPPEKDNQLVGLLPAPKEKPRGQGAEAWVETEDILGHVWSPQRGPEPDLDGLYHPPPEEAQGEEGSSLWVTPSLQVLQGPEEDRDHIYHPVEGSEGP</sequence>
<evidence type="ECO:0000313" key="2">
    <source>
        <dbReference type="Proteomes" id="UP000694923"/>
    </source>
</evidence>